<organism evidence="1">
    <name type="scientific">Oscillatoriales cyanobacterium SpSt-402</name>
    <dbReference type="NCBI Taxonomy" id="2282168"/>
    <lineage>
        <taxon>Bacteria</taxon>
        <taxon>Bacillati</taxon>
        <taxon>Cyanobacteriota</taxon>
        <taxon>Cyanophyceae</taxon>
        <taxon>Oscillatoriophycideae</taxon>
        <taxon>Oscillatoriales</taxon>
    </lineage>
</organism>
<dbReference type="SUPFAM" id="SSF51445">
    <property type="entry name" value="(Trans)glycosidases"/>
    <property type="match status" value="1"/>
</dbReference>
<dbReference type="EMBL" id="DSRD01000279">
    <property type="protein sequence ID" value="HGW93492.1"/>
    <property type="molecule type" value="Genomic_DNA"/>
</dbReference>
<sequence length="435" mass="48308">MHRLTLNIRNSRRPQYAIAACLTALLIGLLSQVMTRVQASSIPTRMADSFVNSIGVATHLRYLDTAYTRYEDVIKPRLQELGVRHIRDGGKDLLMFQKMNDLAKLGIKSTLVMDPRDGIFPANVVSEVLNPTLSAVEAIEGPNEWDVQPQLNYQGQTFPGGIRAYQTDLYNAIKQNPATANLSVLMPSLAIPFNAPQLGYINELDAGNMHSYAGGNLPSQDLDTKWIPLTQVVSGNSKPIVATETGWHTAIADPAPSQPAISEQAAAKYIPRLFLEYFNRNVQRAFVYELIDERPVPNQENNFGLLRVDGTPKPAFTALKNLIALLTDPGTNFQPQTLSYQLTGNVANVHHTVLQKRDRRFYIALWQEVPSYNWQTKMDLAVPEQTVTLSLATAFKSAKAYQPINSVAPIWQQSNVTQLQVAVPDHPLIIELTPA</sequence>
<dbReference type="Gene3D" id="3.20.20.80">
    <property type="entry name" value="Glycosidases"/>
    <property type="match status" value="1"/>
</dbReference>
<proteinExistence type="predicted"/>
<name>A0A832H1P6_9CYAN</name>
<gene>
    <name evidence="1" type="ORF">ENR47_04295</name>
</gene>
<reference evidence="1" key="1">
    <citation type="journal article" date="2020" name="mSystems">
        <title>Genome- and Community-Level Interaction Insights into Carbon Utilization and Element Cycling Functions of Hydrothermarchaeota in Hydrothermal Sediment.</title>
        <authorList>
            <person name="Zhou Z."/>
            <person name="Liu Y."/>
            <person name="Xu W."/>
            <person name="Pan J."/>
            <person name="Luo Z.H."/>
            <person name="Li M."/>
        </authorList>
    </citation>
    <scope>NUCLEOTIDE SEQUENCE [LARGE SCALE GENOMIC DNA]</scope>
    <source>
        <strain evidence="1">SpSt-402</strain>
    </source>
</reference>
<dbReference type="InterPro" id="IPR017853">
    <property type="entry name" value="GH"/>
</dbReference>
<dbReference type="AlphaFoldDB" id="A0A832H1P6"/>
<evidence type="ECO:0000313" key="1">
    <source>
        <dbReference type="EMBL" id="HGW93492.1"/>
    </source>
</evidence>
<accession>A0A832H1P6</accession>
<protein>
    <recommendedName>
        <fullName evidence="2">Calcium-binding protein</fullName>
    </recommendedName>
</protein>
<comment type="caution">
    <text evidence="1">The sequence shown here is derived from an EMBL/GenBank/DDBJ whole genome shotgun (WGS) entry which is preliminary data.</text>
</comment>
<evidence type="ECO:0008006" key="2">
    <source>
        <dbReference type="Google" id="ProtNLM"/>
    </source>
</evidence>